<accession>A0A1F7F674</accession>
<feature type="signal peptide" evidence="1">
    <location>
        <begin position="1"/>
        <end position="19"/>
    </location>
</feature>
<gene>
    <name evidence="3" type="ORF">A2519_18835</name>
</gene>
<dbReference type="AlphaFoldDB" id="A0A1F7F674"/>
<evidence type="ECO:0000313" key="3">
    <source>
        <dbReference type="EMBL" id="OGK02078.1"/>
    </source>
</evidence>
<organism evidence="3 4">
    <name type="scientific">Candidatus Raymondbacteria bacterium RIFOXYD12_FULL_49_13</name>
    <dbReference type="NCBI Taxonomy" id="1817890"/>
    <lineage>
        <taxon>Bacteria</taxon>
        <taxon>Raymondiibacteriota</taxon>
    </lineage>
</organism>
<name>A0A1F7F674_UNCRA</name>
<dbReference type="InterPro" id="IPR026444">
    <property type="entry name" value="Secre_tail"/>
</dbReference>
<comment type="caution">
    <text evidence="3">The sequence shown here is derived from an EMBL/GenBank/DDBJ whole genome shotgun (WGS) entry which is preliminary data.</text>
</comment>
<evidence type="ECO:0000259" key="2">
    <source>
        <dbReference type="Pfam" id="PF18962"/>
    </source>
</evidence>
<sequence>MRKLLVAIACMMLSIPCRAIDPAAFENPYAWITAPTQGAVFHPGESVSFSGHAKTAYGTGSPLAASSLRWTVSDGRDVFTFIFRRDSVSSGSWTVPDQAEPVKHYVVTLWAEDFSNQRNVMQRIRILSTLPGTPAISISAGTTTRDGNWKAAEPGTSEENKDRVLVKYPFDDINSRVAYFDFTLGSPAASFASFSLYCAGEMSGAGQFKLSWKPGHIADDGNITYSGRPPDGLFSEIGTYSMSISRALRIFVNTARYTGWHDFDITGFYNQHRGERVTLRLEMLNSQSIGPEYASLETGWLPGGAVPHAGRIVSDNGGTYASAESVPAGKNDRIGAYPNPFNAVVIISFPSAGLRPVSLFLFDVHGRMVKDLTAACKSNSAVWNAENMPSGVYAVVLKTKTAVFTGAIILLR</sequence>
<protein>
    <recommendedName>
        <fullName evidence="2">Secretion system C-terminal sorting domain-containing protein</fullName>
    </recommendedName>
</protein>
<evidence type="ECO:0000256" key="1">
    <source>
        <dbReference type="SAM" id="SignalP"/>
    </source>
</evidence>
<dbReference type="Proteomes" id="UP000179243">
    <property type="component" value="Unassembled WGS sequence"/>
</dbReference>
<dbReference type="EMBL" id="MFYX01000113">
    <property type="protein sequence ID" value="OGK02078.1"/>
    <property type="molecule type" value="Genomic_DNA"/>
</dbReference>
<dbReference type="NCBIfam" id="TIGR04183">
    <property type="entry name" value="Por_Secre_tail"/>
    <property type="match status" value="1"/>
</dbReference>
<feature type="domain" description="Secretion system C-terminal sorting" evidence="2">
    <location>
        <begin position="337"/>
        <end position="404"/>
    </location>
</feature>
<evidence type="ECO:0000313" key="4">
    <source>
        <dbReference type="Proteomes" id="UP000179243"/>
    </source>
</evidence>
<keyword evidence="1" id="KW-0732">Signal</keyword>
<reference evidence="3 4" key="1">
    <citation type="journal article" date="2016" name="Nat. Commun.">
        <title>Thousands of microbial genomes shed light on interconnected biogeochemical processes in an aquifer system.</title>
        <authorList>
            <person name="Anantharaman K."/>
            <person name="Brown C.T."/>
            <person name="Hug L.A."/>
            <person name="Sharon I."/>
            <person name="Castelle C.J."/>
            <person name="Probst A.J."/>
            <person name="Thomas B.C."/>
            <person name="Singh A."/>
            <person name="Wilkins M.J."/>
            <person name="Karaoz U."/>
            <person name="Brodie E.L."/>
            <person name="Williams K.H."/>
            <person name="Hubbard S.S."/>
            <person name="Banfield J.F."/>
        </authorList>
    </citation>
    <scope>NUCLEOTIDE SEQUENCE [LARGE SCALE GENOMIC DNA]</scope>
</reference>
<feature type="chain" id="PRO_5009528425" description="Secretion system C-terminal sorting domain-containing protein" evidence="1">
    <location>
        <begin position="20"/>
        <end position="412"/>
    </location>
</feature>
<dbReference type="Pfam" id="PF18962">
    <property type="entry name" value="Por_Secre_tail"/>
    <property type="match status" value="1"/>
</dbReference>
<proteinExistence type="predicted"/>